<gene>
    <name evidence="1" type="ORF">MUU47_07685</name>
</gene>
<name>A0ABT2DZH6_9ENTR</name>
<evidence type="ECO:0000313" key="2">
    <source>
        <dbReference type="Proteomes" id="UP001205357"/>
    </source>
</evidence>
<reference evidence="1 2" key="1">
    <citation type="submission" date="2022-04" db="EMBL/GenBank/DDBJ databases">
        <title>Proposal of a three novel species of Scandinavium, Scandinavium hiltneri, Scandinavium manionii, Scandinavium tedordense.</title>
        <authorList>
            <person name="Maddock D.W."/>
            <person name="Brady C.L."/>
            <person name="Denman S."/>
            <person name="Arnold D."/>
        </authorList>
    </citation>
    <scope>NUCLEOTIDE SEQUENCE [LARGE SCALE GENOMIC DNA]</scope>
    <source>
        <strain evidence="1 2">H11S7</strain>
    </source>
</reference>
<dbReference type="EMBL" id="JALIGE010000071">
    <property type="protein sequence ID" value="MCS2161009.1"/>
    <property type="molecule type" value="Genomic_DNA"/>
</dbReference>
<accession>A0ABT2DZH6</accession>
<keyword evidence="2" id="KW-1185">Reference proteome</keyword>
<comment type="caution">
    <text evidence="1">The sequence shown here is derived from an EMBL/GenBank/DDBJ whole genome shotgun (WGS) entry which is preliminary data.</text>
</comment>
<protein>
    <submittedName>
        <fullName evidence="1">Uncharacterized protein</fullName>
    </submittedName>
</protein>
<proteinExistence type="predicted"/>
<dbReference type="RefSeq" id="WP_258987593.1">
    <property type="nucleotide sequence ID" value="NZ_JALIGE010000071.1"/>
</dbReference>
<evidence type="ECO:0000313" key="1">
    <source>
        <dbReference type="EMBL" id="MCS2161009.1"/>
    </source>
</evidence>
<sequence length="64" mass="7230">MKIFYSAKINGFIVDFTIPAFKQNDTLPDDLVEITEDVHAEFLAGKPGYRMTPGINGKPEWIND</sequence>
<organism evidence="1 2">
    <name type="scientific">Scandinavium hiltneri</name>
    <dbReference type="NCBI Taxonomy" id="2926519"/>
    <lineage>
        <taxon>Bacteria</taxon>
        <taxon>Pseudomonadati</taxon>
        <taxon>Pseudomonadota</taxon>
        <taxon>Gammaproteobacteria</taxon>
        <taxon>Enterobacterales</taxon>
        <taxon>Enterobacteriaceae</taxon>
        <taxon>Scandinavium</taxon>
    </lineage>
</organism>
<dbReference type="Proteomes" id="UP001205357">
    <property type="component" value="Unassembled WGS sequence"/>
</dbReference>